<name>A0ACB8QKK0_9AGAM</name>
<dbReference type="EMBL" id="MU273552">
    <property type="protein sequence ID" value="KAI0032235.1"/>
    <property type="molecule type" value="Genomic_DNA"/>
</dbReference>
<protein>
    <submittedName>
        <fullName evidence="1">Uncharacterized protein</fullName>
    </submittedName>
</protein>
<accession>A0ACB8QKK0</accession>
<reference evidence="1" key="1">
    <citation type="submission" date="2021-02" db="EMBL/GenBank/DDBJ databases">
        <authorList>
            <consortium name="DOE Joint Genome Institute"/>
            <person name="Ahrendt S."/>
            <person name="Looney B.P."/>
            <person name="Miyauchi S."/>
            <person name="Morin E."/>
            <person name="Drula E."/>
            <person name="Courty P.E."/>
            <person name="Chicoki N."/>
            <person name="Fauchery L."/>
            <person name="Kohler A."/>
            <person name="Kuo A."/>
            <person name="Labutti K."/>
            <person name="Pangilinan J."/>
            <person name="Lipzen A."/>
            <person name="Riley R."/>
            <person name="Andreopoulos W."/>
            <person name="He G."/>
            <person name="Johnson J."/>
            <person name="Barry K.W."/>
            <person name="Grigoriev I.V."/>
            <person name="Nagy L."/>
            <person name="Hibbett D."/>
            <person name="Henrissat B."/>
            <person name="Matheny P.B."/>
            <person name="Labbe J."/>
            <person name="Martin F."/>
        </authorList>
    </citation>
    <scope>NUCLEOTIDE SEQUENCE</scope>
    <source>
        <strain evidence="1">EC-137</strain>
    </source>
</reference>
<dbReference type="Proteomes" id="UP000814128">
    <property type="component" value="Unassembled WGS sequence"/>
</dbReference>
<proteinExistence type="predicted"/>
<evidence type="ECO:0000313" key="1">
    <source>
        <dbReference type="EMBL" id="KAI0032235.1"/>
    </source>
</evidence>
<comment type="caution">
    <text evidence="1">The sequence shown here is derived from an EMBL/GenBank/DDBJ whole genome shotgun (WGS) entry which is preliminary data.</text>
</comment>
<sequence length="1249" mass="134411">MDAAQFQRLHNLEGAPDPFPSLNDPAPAPTPASASAPALDAEEAFPSLAPSAAANRPAAAWGASAGPRIRPVPPPAFTTESFTLTAIDLSTAGRDGKPATLGEIMKQVMAKHKVKIEASSNQLARQTTFNLKSESKKELDKAKRMLLALLSPTVSLVVNAPASTVAFIIGPKGATLKTIRDQTNVRVDIPRRETLASNGYANGNGRSGAATPSGDGDEEEEPTVPVTITGPQPLAEEAQELIKQIIASKTSKTTQRVRDIPVHIIPFVKARRQLFQNAAQGADVQLGLNSSERELTAAGDREAVIRVIETVKSTIASVSTSITCVKFSLPKRQHRLLVNKAVDEIMAESKCAVVVPSPEDPSEEVQVWGRPEDAGVGIAAAMSKANSKFIHEFPLPGPITLSRQLLTYIIRTDYSGKLATANPGVDVYVPNLKSTASTLNIDLVGDKPNVDGAVRQVSGLVGKMINAVKEVQADWLVHKFIAAKNAKKIKQFHDTHNVILFFPPESEEHSSILLVYDPLSPNATLNTTEKMNKLDEVEKEVVKFVSETADVKSQTISVEKKWHDAVKGPGGTTLNAIIGEEKALAIKVGADVGDSTTEDVILVRGASADVDRAVKEIQEIVENAKNDLILSGYSTEFDIDREYVGRIVGSQGGGVNKLREQLGVKVDFSDDGDDFKDAKKKKIATGKSHVKIVGRKENAEEAKRRILAQVEKLADETQETLKIPNQYHSSLIGQNGKYVIRLEERYSVRIIFPREAAEGGEGRTREPLKPDEVLVKGGRKGVAQAKTELLEAVEFEKESNNVIKFTVVARAVPRILGKGGVRINEIKAETDAQIDVDKSVEDSGVVQITCRGSKKAIAAAKALIQEIADQVNEETISTIKVDARFHRTLIGPGGSGLKDIINRCGGPSDTKAQASLVRFPRQGEEPNDEVRLRGDAALVKKLQAEIERLVGELRDRVIIGVEVPASQHRALIGRGGQKLIDFQSKFNVQVQYPGSHSYHSAGKPENEDELASCASENLVKISGPRANVQKAVDEMKNIAKPAAPESVTDTISVPLKYQHAVSQQGNFFRNLRSSYHVTVDQSAMPTKSAVPTKPTNGSAAPAARIDDVGEAPAAEVQWEVTTNYTDAEEGESTWTLKGRDAASVERAKKAVQDAIAKAEAMSHVGFLTLPDRGSFPRIVGAKGANIVRLHAETGADITVSRENNTIVIMGSEQSIQDAKDAILKITNEPSGGRRGGGNGAYRGRGNDRD</sequence>
<gene>
    <name evidence="1" type="ORF">K488DRAFT_86037</name>
</gene>
<reference evidence="1" key="2">
    <citation type="journal article" date="2022" name="New Phytol.">
        <title>Evolutionary transition to the ectomycorrhizal habit in the genomes of a hyperdiverse lineage of mushroom-forming fungi.</title>
        <authorList>
            <person name="Looney B."/>
            <person name="Miyauchi S."/>
            <person name="Morin E."/>
            <person name="Drula E."/>
            <person name="Courty P.E."/>
            <person name="Kohler A."/>
            <person name="Kuo A."/>
            <person name="LaButti K."/>
            <person name="Pangilinan J."/>
            <person name="Lipzen A."/>
            <person name="Riley R."/>
            <person name="Andreopoulos W."/>
            <person name="He G."/>
            <person name="Johnson J."/>
            <person name="Nolan M."/>
            <person name="Tritt A."/>
            <person name="Barry K.W."/>
            <person name="Grigoriev I.V."/>
            <person name="Nagy L.G."/>
            <person name="Hibbett D."/>
            <person name="Henrissat B."/>
            <person name="Matheny P.B."/>
            <person name="Labbe J."/>
            <person name="Martin F.M."/>
        </authorList>
    </citation>
    <scope>NUCLEOTIDE SEQUENCE</scope>
    <source>
        <strain evidence="1">EC-137</strain>
    </source>
</reference>
<evidence type="ECO:0000313" key="2">
    <source>
        <dbReference type="Proteomes" id="UP000814128"/>
    </source>
</evidence>
<organism evidence="1 2">
    <name type="scientific">Vararia minispora EC-137</name>
    <dbReference type="NCBI Taxonomy" id="1314806"/>
    <lineage>
        <taxon>Eukaryota</taxon>
        <taxon>Fungi</taxon>
        <taxon>Dikarya</taxon>
        <taxon>Basidiomycota</taxon>
        <taxon>Agaricomycotina</taxon>
        <taxon>Agaricomycetes</taxon>
        <taxon>Russulales</taxon>
        <taxon>Lachnocladiaceae</taxon>
        <taxon>Vararia</taxon>
    </lineage>
</organism>
<keyword evidence="2" id="KW-1185">Reference proteome</keyword>